<keyword evidence="3" id="KW-1185">Reference proteome</keyword>
<dbReference type="Proteomes" id="UP000199754">
    <property type="component" value="Chromosome"/>
</dbReference>
<dbReference type="RefSeq" id="WP_089421318.1">
    <property type="nucleotide sequence ID" value="NZ_JBMGNR010000004.1"/>
</dbReference>
<proteinExistence type="predicted"/>
<dbReference type="InterPro" id="IPR017516">
    <property type="entry name" value="AbrB_dup"/>
</dbReference>
<dbReference type="KEGG" id="spse:SULPSESMR1_02754"/>
<gene>
    <name evidence="2" type="ORF">SULPSESMR1_02754</name>
</gene>
<name>A0A221K3H1_9RHOB</name>
<keyword evidence="1" id="KW-0472">Membrane</keyword>
<dbReference type="InterPro" id="IPR007820">
    <property type="entry name" value="AbrB_fam"/>
</dbReference>
<dbReference type="NCBIfam" id="TIGR03082">
    <property type="entry name" value="Gneg_AbrB_dup"/>
    <property type="match status" value="1"/>
</dbReference>
<feature type="transmembrane region" description="Helical" evidence="1">
    <location>
        <begin position="332"/>
        <end position="353"/>
    </location>
</feature>
<dbReference type="PANTHER" id="PTHR38457">
    <property type="entry name" value="REGULATOR ABRB-RELATED"/>
    <property type="match status" value="1"/>
</dbReference>
<feature type="transmembrane region" description="Helical" evidence="1">
    <location>
        <begin position="221"/>
        <end position="240"/>
    </location>
</feature>
<organism evidence="2 3">
    <name type="scientific">Pseudosulfitobacter pseudonitzschiae</name>
    <dbReference type="NCBI Taxonomy" id="1402135"/>
    <lineage>
        <taxon>Bacteria</taxon>
        <taxon>Pseudomonadati</taxon>
        <taxon>Pseudomonadota</taxon>
        <taxon>Alphaproteobacteria</taxon>
        <taxon>Rhodobacterales</taxon>
        <taxon>Roseobacteraceae</taxon>
        <taxon>Pseudosulfitobacter</taxon>
    </lineage>
</organism>
<dbReference type="GO" id="GO:0004497">
    <property type="term" value="F:monooxygenase activity"/>
    <property type="evidence" value="ECO:0007669"/>
    <property type="project" value="UniProtKB-KW"/>
</dbReference>
<reference evidence="2 3" key="1">
    <citation type="submission" date="2017-07" db="EMBL/GenBank/DDBJ databases">
        <title>Genome Sequence of Sulfitobacter pseudonitzschiae Strain SMR1 Isolated from a culture of the Diatom Skeletonema marinoi.</title>
        <authorList>
            <person name="Topel M."/>
            <person name="Pinder M.I.M."/>
            <person name="Johansson O.N."/>
            <person name="Kourtchenko O."/>
            <person name="Godhe A."/>
            <person name="Clarke A.K."/>
        </authorList>
    </citation>
    <scope>NUCLEOTIDE SEQUENCE [LARGE SCALE GENOMIC DNA]</scope>
    <source>
        <strain evidence="2 3">SMR1</strain>
    </source>
</reference>
<evidence type="ECO:0000256" key="1">
    <source>
        <dbReference type="SAM" id="Phobius"/>
    </source>
</evidence>
<keyword evidence="2" id="KW-0560">Oxidoreductase</keyword>
<dbReference type="Pfam" id="PF05145">
    <property type="entry name" value="AbrB"/>
    <property type="match status" value="1"/>
</dbReference>
<evidence type="ECO:0000313" key="2">
    <source>
        <dbReference type="EMBL" id="ASM73548.1"/>
    </source>
</evidence>
<dbReference type="AlphaFoldDB" id="A0A221K3H1"/>
<dbReference type="GO" id="GO:0016020">
    <property type="term" value="C:membrane"/>
    <property type="evidence" value="ECO:0007669"/>
    <property type="project" value="InterPro"/>
</dbReference>
<feature type="transmembrane region" description="Helical" evidence="1">
    <location>
        <begin position="68"/>
        <end position="90"/>
    </location>
</feature>
<feature type="transmembrane region" description="Helical" evidence="1">
    <location>
        <begin position="96"/>
        <end position="118"/>
    </location>
</feature>
<dbReference type="PANTHER" id="PTHR38457:SF1">
    <property type="entry name" value="REGULATOR ABRB-RELATED"/>
    <property type="match status" value="1"/>
</dbReference>
<protein>
    <submittedName>
        <fullName evidence="2">Putative ammonia monooxygenase</fullName>
    </submittedName>
</protein>
<dbReference type="GO" id="GO:0010468">
    <property type="term" value="P:regulation of gene expression"/>
    <property type="evidence" value="ECO:0007669"/>
    <property type="project" value="InterPro"/>
</dbReference>
<feature type="transmembrane region" description="Helical" evidence="1">
    <location>
        <begin position="246"/>
        <end position="264"/>
    </location>
</feature>
<feature type="transmembrane region" description="Helical" evidence="1">
    <location>
        <begin position="303"/>
        <end position="325"/>
    </location>
</feature>
<feature type="transmembrane region" description="Helical" evidence="1">
    <location>
        <begin position="276"/>
        <end position="297"/>
    </location>
</feature>
<feature type="transmembrane region" description="Helical" evidence="1">
    <location>
        <begin position="12"/>
        <end position="32"/>
    </location>
</feature>
<sequence length="368" mass="38354">MPMTLADLHAELRPTSLILLIGAIGAAIALWLGVPLPFLLGALILVGAWSVWRSAGVPDTSPRPMLQTLRKACVSLIGVMIGATFSPALLEQLPQLWLSVMAVIPFVVITHALSFLIYRRLARLDRATAFFAAMPGGLIEAVTLGEAAGADPRLLSTQHFARVVLVIVAIPTAYYLLTGIVVGSAAGQSFDATPAGLLDLVELAILCVIGIWLGRKLRLPASYMIGPMLLSAIAHGSGVLDVASPWWLLAAAQLVIGAGLGALFAGSSLRSLGRAFGFGCISVAAMLAVAVAFASALAPWSSLPFIALVISLAPGGVTEMGLVALSLGISPVAVTVHHLFRIVLTVSIAGWALPRLRQHDRADAPDLL</sequence>
<keyword evidence="1" id="KW-1133">Transmembrane helix</keyword>
<feature type="transmembrane region" description="Helical" evidence="1">
    <location>
        <begin position="192"/>
        <end position="214"/>
    </location>
</feature>
<accession>A0A221K3H1</accession>
<feature type="transmembrane region" description="Helical" evidence="1">
    <location>
        <begin position="163"/>
        <end position="186"/>
    </location>
</feature>
<keyword evidence="2" id="KW-0503">Monooxygenase</keyword>
<dbReference type="STRING" id="1402135.SAMN05444149_10391"/>
<dbReference type="PIRSF" id="PIRSF038991">
    <property type="entry name" value="Protein_AbrB"/>
    <property type="match status" value="1"/>
</dbReference>
<evidence type="ECO:0000313" key="3">
    <source>
        <dbReference type="Proteomes" id="UP000199754"/>
    </source>
</evidence>
<dbReference type="EMBL" id="CP022415">
    <property type="protein sequence ID" value="ASM73548.1"/>
    <property type="molecule type" value="Genomic_DNA"/>
</dbReference>
<keyword evidence="1" id="KW-0812">Transmembrane</keyword>